<dbReference type="RefSeq" id="WP_099334389.1">
    <property type="nucleotide sequence ID" value="NZ_CP042812.1"/>
</dbReference>
<name>A0ABX4LPC7_9BACT</name>
<reference evidence="1 2" key="1">
    <citation type="submission" date="2017-09" db="EMBL/GenBank/DDBJ databases">
        <authorList>
            <person name="Perez-Cataluna A."/>
            <person name="Figueras M.J."/>
            <person name="Salas-Masso N."/>
        </authorList>
    </citation>
    <scope>NUCLEOTIDE SEQUENCE [LARGE SCALE GENOMIC DNA]</scope>
    <source>
        <strain evidence="1 2">F138-33</strain>
    </source>
</reference>
<gene>
    <name evidence="1" type="ORF">CPG37_07125</name>
</gene>
<proteinExistence type="predicted"/>
<keyword evidence="2" id="KW-1185">Reference proteome</keyword>
<evidence type="ECO:0000313" key="1">
    <source>
        <dbReference type="EMBL" id="PHO09781.1"/>
    </source>
</evidence>
<protein>
    <recommendedName>
        <fullName evidence="3">Baseplate protein J-like domain-containing protein</fullName>
    </recommendedName>
</protein>
<evidence type="ECO:0008006" key="3">
    <source>
        <dbReference type="Google" id="ProtNLM"/>
    </source>
</evidence>
<organism evidence="1 2">
    <name type="scientific">Malaciobacter canalis</name>
    <dbReference type="NCBI Taxonomy" id="1912871"/>
    <lineage>
        <taxon>Bacteria</taxon>
        <taxon>Pseudomonadati</taxon>
        <taxon>Campylobacterota</taxon>
        <taxon>Epsilonproteobacteria</taxon>
        <taxon>Campylobacterales</taxon>
        <taxon>Arcobacteraceae</taxon>
        <taxon>Malaciobacter</taxon>
    </lineage>
</organism>
<dbReference type="EMBL" id="NWVW01000007">
    <property type="protein sequence ID" value="PHO09781.1"/>
    <property type="molecule type" value="Genomic_DNA"/>
</dbReference>
<evidence type="ECO:0000313" key="2">
    <source>
        <dbReference type="Proteomes" id="UP000221384"/>
    </source>
</evidence>
<accession>A0ABX4LPC7</accession>
<comment type="caution">
    <text evidence="1">The sequence shown here is derived from an EMBL/GenBank/DDBJ whole genome shotgun (WGS) entry which is preliminary data.</text>
</comment>
<sequence>MNSLKEMINKLPDLKIFVEQSAESILSELKDEFSSRHPEVNLIESDSILMQLENLAYRKAFHNVALNNKIKLMLPHYCQDEDLDNFIFGFYGGELRHLGEEPTDNYEFKLEETLSNAITVPKGFILSDKGTVQSYLMENVVIEAGQLSAQGKVKLDVKTKQSDIKTETPISTFPHVITVKALGEFKGGSNPETDEEFFERAILSLNKYSTAGGKKAYEYFCKLADERVFDVKVDSPSPLKIDLYILSSDEDVIDDVIANVEAVQGNDRVQAFCDVVTVKKATKKEVVLTPKVHLLDLLQTNQVNKDILENFDSKFKIGQTLPYSKAIKALEVANVYEVELENVDLSVQPNEYLSITLNPTFVKASYE</sequence>
<dbReference type="Proteomes" id="UP000221384">
    <property type="component" value="Unassembled WGS sequence"/>
</dbReference>